<dbReference type="SUPFAM" id="SSF53756">
    <property type="entry name" value="UDP-Glycosyltransferase/glycogen phosphorylase"/>
    <property type="match status" value="1"/>
</dbReference>
<feature type="domain" description="Glycosyltransferase subfamily 4-like N-terminal" evidence="1">
    <location>
        <begin position="23"/>
        <end position="208"/>
    </location>
</feature>
<reference evidence="2 3" key="1">
    <citation type="submission" date="2021-05" db="EMBL/GenBank/DDBJ databases">
        <title>A Polyphasic approach of four new species of the genus Ohtaekwangia: Ohtaekwangia histidinii sp. nov., Ohtaekwangia cretensis sp. nov., Ohtaekwangia indiensis sp. nov., Ohtaekwangia reichenbachii sp. nov. from diverse environment.</title>
        <authorList>
            <person name="Octaviana S."/>
        </authorList>
    </citation>
    <scope>NUCLEOTIDE SEQUENCE [LARGE SCALE GENOMIC DNA]</scope>
    <source>
        <strain evidence="2 3">PWU4</strain>
    </source>
</reference>
<keyword evidence="2" id="KW-0808">Transferase</keyword>
<dbReference type="Pfam" id="PF13439">
    <property type="entry name" value="Glyco_transf_4"/>
    <property type="match status" value="1"/>
</dbReference>
<dbReference type="RefSeq" id="WP_254169216.1">
    <property type="nucleotide sequence ID" value="NZ_JAHESF010000042.1"/>
</dbReference>
<evidence type="ECO:0000313" key="2">
    <source>
        <dbReference type="EMBL" id="MBT1700527.1"/>
    </source>
</evidence>
<gene>
    <name evidence="2" type="ORF">KK083_26805</name>
</gene>
<organism evidence="2 3">
    <name type="scientific">Chryseosolibacter histidini</name>
    <dbReference type="NCBI Taxonomy" id="2782349"/>
    <lineage>
        <taxon>Bacteria</taxon>
        <taxon>Pseudomonadati</taxon>
        <taxon>Bacteroidota</taxon>
        <taxon>Cytophagia</taxon>
        <taxon>Cytophagales</taxon>
        <taxon>Chryseotaleaceae</taxon>
        <taxon>Chryseosolibacter</taxon>
    </lineage>
</organism>
<dbReference type="Gene3D" id="3.40.50.2000">
    <property type="entry name" value="Glycogen Phosphorylase B"/>
    <property type="match status" value="2"/>
</dbReference>
<evidence type="ECO:0000259" key="1">
    <source>
        <dbReference type="Pfam" id="PF13439"/>
    </source>
</evidence>
<evidence type="ECO:0000313" key="3">
    <source>
        <dbReference type="Proteomes" id="UP001319200"/>
    </source>
</evidence>
<dbReference type="Proteomes" id="UP001319200">
    <property type="component" value="Unassembled WGS sequence"/>
</dbReference>
<accession>A0AAP2DT04</accession>
<dbReference type="GO" id="GO:0016757">
    <property type="term" value="F:glycosyltransferase activity"/>
    <property type="evidence" value="ECO:0007669"/>
    <property type="project" value="UniProtKB-KW"/>
</dbReference>
<dbReference type="InterPro" id="IPR028098">
    <property type="entry name" value="Glyco_trans_4-like_N"/>
</dbReference>
<proteinExistence type="predicted"/>
<dbReference type="EC" id="2.4.-.-" evidence="2"/>
<sequence>MRKKILIASSAFYPENSPRSFRATELAKELVRQGHHVTVITLDRGEVTRTFCKAHGIDLKYLPKLLLKPVRIPNGRLSIFFRALNRMLLLLLEYPDLELAFRYKSALRSKRGYDLLLSFAVPYPVHWGVAWAQGKKKKIAKVWVADCGDPYMGDLSDSFKKMFYFKYVEQFTFRRADHIAIPIETARAAYYEEFHPKMQIIPQGLDFDEFTKGLPVFTPNKTITFGYAGSFIMGKRDPRMFLDYLLTQKIDYRFVIFTNAPALVADYAARSEGKVVIRPYIPRQELIHTLAAMDFLVNFENSTVTQAPSKLIDYYLTGRPVLSIPSNRLNKAEIDQFLNRDFTARVPMQGYEQYRIQNVSVSFLNLMNKTN</sequence>
<name>A0AAP2DT04_9BACT</name>
<comment type="caution">
    <text evidence="2">The sequence shown here is derived from an EMBL/GenBank/DDBJ whole genome shotgun (WGS) entry which is preliminary data.</text>
</comment>
<keyword evidence="2" id="KW-0328">Glycosyltransferase</keyword>
<dbReference type="EMBL" id="JAHESF010000042">
    <property type="protein sequence ID" value="MBT1700527.1"/>
    <property type="molecule type" value="Genomic_DNA"/>
</dbReference>
<keyword evidence="3" id="KW-1185">Reference proteome</keyword>
<dbReference type="AlphaFoldDB" id="A0AAP2DT04"/>
<protein>
    <submittedName>
        <fullName evidence="2">Glycosyltransferase</fullName>
        <ecNumber evidence="2">2.4.-.-</ecNumber>
    </submittedName>
</protein>